<feature type="domain" description="Phospholipid/glycerol acyltransferase" evidence="1">
    <location>
        <begin position="91"/>
        <end position="214"/>
    </location>
</feature>
<dbReference type="InterPro" id="IPR045746">
    <property type="entry name" value="ACT14924-like_Acyltransf_dom"/>
</dbReference>
<dbReference type="Proteomes" id="UP000318483">
    <property type="component" value="Chromosome"/>
</dbReference>
<name>A0A5B8IRS2_9RHOB</name>
<keyword evidence="3" id="KW-1185">Reference proteome</keyword>
<sequence length="293" mass="33047">MLPIESTGSPERYDKRRLSYATTFDSRWKASVIRSMEWMTGKVTLLRHIREFERRGPPVGQEFWPRALNQMGIELRTPPGQIARIPKQGPLVIVANHPHGLVDGIVLGALIGQARQDYRILTRSLLTGVREVQQFLMPVPFPHEDDALQLNLEMRRKCMRHLQSGGSVALFPSGSVSASQTMFGPAVEASWNPFTAKMILRSGATVLPIRFSGQNSRWYQMANRVSPTLRQGLLLHEVVHALNKPISPIIGDPIYPDQLRKWASDQRGFMGWLRAHTLALTDDQRVGTGWSPE</sequence>
<dbReference type="InterPro" id="IPR002123">
    <property type="entry name" value="Plipid/glycerol_acylTrfase"/>
</dbReference>
<dbReference type="CDD" id="cd07986">
    <property type="entry name" value="LPLAT_ACT14924-like"/>
    <property type="match status" value="1"/>
</dbReference>
<keyword evidence="2" id="KW-0012">Acyltransferase</keyword>
<accession>A0A5B8IRS2</accession>
<dbReference type="OrthoDB" id="1113830at2"/>
<keyword evidence="2" id="KW-0808">Transferase</keyword>
<dbReference type="KEGG" id="lit:FPZ52_00660"/>
<dbReference type="RefSeq" id="WP_146362742.1">
    <property type="nucleotide sequence ID" value="NZ_CP042261.1"/>
</dbReference>
<dbReference type="SUPFAM" id="SSF69593">
    <property type="entry name" value="Glycerol-3-phosphate (1)-acyltransferase"/>
    <property type="match status" value="1"/>
</dbReference>
<dbReference type="Pfam" id="PF01553">
    <property type="entry name" value="Acyltransferase"/>
    <property type="match status" value="1"/>
</dbReference>
<proteinExistence type="predicted"/>
<reference evidence="2 3" key="1">
    <citation type="submission" date="2019-07" db="EMBL/GenBank/DDBJ databases">
        <title>Litoreibacter alkalisoli sp. nov., isolated from saline-alkaline soil.</title>
        <authorList>
            <person name="Wang S."/>
            <person name="Xu L."/>
            <person name="Xing Y.-T."/>
            <person name="Sun J.-Q."/>
        </authorList>
    </citation>
    <scope>NUCLEOTIDE SEQUENCE [LARGE SCALE GENOMIC DNA]</scope>
    <source>
        <strain evidence="2 3">LN3S51</strain>
    </source>
</reference>
<organism evidence="2 3">
    <name type="scientific">Qingshengfaniella alkalisoli</name>
    <dbReference type="NCBI Taxonomy" id="2599296"/>
    <lineage>
        <taxon>Bacteria</taxon>
        <taxon>Pseudomonadati</taxon>
        <taxon>Pseudomonadota</taxon>
        <taxon>Alphaproteobacteria</taxon>
        <taxon>Rhodobacterales</taxon>
        <taxon>Paracoccaceae</taxon>
        <taxon>Qingshengfaniella</taxon>
    </lineage>
</organism>
<protein>
    <submittedName>
        <fullName evidence="2">Acyltransferase</fullName>
    </submittedName>
</protein>
<dbReference type="EMBL" id="CP042261">
    <property type="protein sequence ID" value="QDY68274.1"/>
    <property type="molecule type" value="Genomic_DNA"/>
</dbReference>
<dbReference type="AlphaFoldDB" id="A0A5B8IRS2"/>
<evidence type="ECO:0000313" key="3">
    <source>
        <dbReference type="Proteomes" id="UP000318483"/>
    </source>
</evidence>
<gene>
    <name evidence="2" type="ORF">FPZ52_00660</name>
</gene>
<dbReference type="SMART" id="SM00563">
    <property type="entry name" value="PlsC"/>
    <property type="match status" value="1"/>
</dbReference>
<evidence type="ECO:0000313" key="2">
    <source>
        <dbReference type="EMBL" id="QDY68274.1"/>
    </source>
</evidence>
<dbReference type="GO" id="GO:0016746">
    <property type="term" value="F:acyltransferase activity"/>
    <property type="evidence" value="ECO:0007669"/>
    <property type="project" value="UniProtKB-KW"/>
</dbReference>
<evidence type="ECO:0000259" key="1">
    <source>
        <dbReference type="SMART" id="SM00563"/>
    </source>
</evidence>